<gene>
    <name evidence="3" type="ORF">ANME2D_03384</name>
</gene>
<accession>A0A062V3U8</accession>
<dbReference type="InterPro" id="IPR003148">
    <property type="entry name" value="RCK_N"/>
</dbReference>
<feature type="domain" description="RCK N-terminal" evidence="1">
    <location>
        <begin position="2"/>
        <end position="116"/>
    </location>
</feature>
<name>A0A062V3U8_9EURY</name>
<dbReference type="InterPro" id="IPR036291">
    <property type="entry name" value="NAD(P)-bd_dom_sf"/>
</dbReference>
<dbReference type="GO" id="GO:0006813">
    <property type="term" value="P:potassium ion transport"/>
    <property type="evidence" value="ECO:0007669"/>
    <property type="project" value="InterPro"/>
</dbReference>
<dbReference type="PATRIC" id="fig|1392998.3.peg.3375"/>
<dbReference type="Proteomes" id="UP000027153">
    <property type="component" value="Unassembled WGS sequence"/>
</dbReference>
<dbReference type="PANTHER" id="PTHR43833">
    <property type="entry name" value="POTASSIUM CHANNEL PROTEIN 2-RELATED-RELATED"/>
    <property type="match status" value="1"/>
</dbReference>
<dbReference type="Pfam" id="PF02254">
    <property type="entry name" value="TrkA_N"/>
    <property type="match status" value="1"/>
</dbReference>
<evidence type="ECO:0000313" key="3">
    <source>
        <dbReference type="EMBL" id="KCZ70469.1"/>
    </source>
</evidence>
<dbReference type="InterPro" id="IPR036721">
    <property type="entry name" value="RCK_C_sf"/>
</dbReference>
<dbReference type="Pfam" id="PF02080">
    <property type="entry name" value="TrkA_C"/>
    <property type="match status" value="1"/>
</dbReference>
<reference evidence="3 4" key="1">
    <citation type="journal article" date="2013" name="Nature">
        <title>Anaerobic oxidation of methane coupled to nitrate reduction in a novel archaeal lineage.</title>
        <authorList>
            <person name="Haroon M.F."/>
            <person name="Hu S."/>
            <person name="Shi Y."/>
            <person name="Imelfort M."/>
            <person name="Keller J."/>
            <person name="Hugenholtz P."/>
            <person name="Yuan Z."/>
            <person name="Tyson G.W."/>
        </authorList>
    </citation>
    <scope>NUCLEOTIDE SEQUENCE [LARGE SCALE GENOMIC DNA]</scope>
    <source>
        <strain evidence="3 4">ANME-2d</strain>
    </source>
</reference>
<protein>
    <submittedName>
        <fullName evidence="3">K+ transport system, NAD-binding component</fullName>
    </submittedName>
</protein>
<keyword evidence="4" id="KW-1185">Reference proteome</keyword>
<dbReference type="PROSITE" id="PS51202">
    <property type="entry name" value="RCK_C"/>
    <property type="match status" value="1"/>
</dbReference>
<dbReference type="GO" id="GO:0008324">
    <property type="term" value="F:monoatomic cation transmembrane transporter activity"/>
    <property type="evidence" value="ECO:0007669"/>
    <property type="project" value="InterPro"/>
</dbReference>
<comment type="caution">
    <text evidence="3">The sequence shown here is derived from an EMBL/GenBank/DDBJ whole genome shotgun (WGS) entry which is preliminary data.</text>
</comment>
<dbReference type="InterPro" id="IPR006037">
    <property type="entry name" value="RCK_C"/>
</dbReference>
<organism evidence="3 4">
    <name type="scientific">Candidatus Methanoperedens nitratireducens</name>
    <dbReference type="NCBI Taxonomy" id="1392998"/>
    <lineage>
        <taxon>Archaea</taxon>
        <taxon>Methanobacteriati</taxon>
        <taxon>Methanobacteriota</taxon>
        <taxon>Stenosarchaea group</taxon>
        <taxon>Methanomicrobia</taxon>
        <taxon>Methanosarcinales</taxon>
        <taxon>ANME-2 cluster</taxon>
        <taxon>Candidatus Methanoperedentaceae</taxon>
        <taxon>Candidatus Methanoperedens</taxon>
    </lineage>
</organism>
<evidence type="ECO:0000259" key="2">
    <source>
        <dbReference type="PROSITE" id="PS51202"/>
    </source>
</evidence>
<evidence type="ECO:0000259" key="1">
    <source>
        <dbReference type="PROSITE" id="PS51201"/>
    </source>
</evidence>
<sequence length="219" mass="24230">MDKHFILIGYGDVGRRIAQVLERAHVNFVVVDKNEMKLKDKGFKYVTGDATDEEILKRADLKNAATVIIVLNNDTDIIFTSLIARNLNPHCIIISRANATKSIDKIYRAGADYVASLSIVAAQMLARIILGQEIEEIIMMPEGLEIERYRITPDSPLAGKSIAQASIRSRIGCTIIGIEENGKTTTDIDPSVILGEGMTLAIIGNHDQISKFKEKYTRT</sequence>
<dbReference type="InterPro" id="IPR050721">
    <property type="entry name" value="Trk_Ktr_HKT_K-transport"/>
</dbReference>
<dbReference type="RefSeq" id="WP_048093996.1">
    <property type="nucleotide sequence ID" value="NZ_JMIY01000008.1"/>
</dbReference>
<feature type="domain" description="RCK C-terminal" evidence="2">
    <location>
        <begin position="132"/>
        <end position="218"/>
    </location>
</feature>
<dbReference type="SUPFAM" id="SSF51735">
    <property type="entry name" value="NAD(P)-binding Rossmann-fold domains"/>
    <property type="match status" value="1"/>
</dbReference>
<evidence type="ECO:0000313" key="4">
    <source>
        <dbReference type="Proteomes" id="UP000027153"/>
    </source>
</evidence>
<dbReference type="Gene3D" id="3.40.50.720">
    <property type="entry name" value="NAD(P)-binding Rossmann-like Domain"/>
    <property type="match status" value="1"/>
</dbReference>
<dbReference type="EMBL" id="JMIY01000008">
    <property type="protein sequence ID" value="KCZ70469.1"/>
    <property type="molecule type" value="Genomic_DNA"/>
</dbReference>
<dbReference type="AlphaFoldDB" id="A0A062V3U8"/>
<dbReference type="SUPFAM" id="SSF116726">
    <property type="entry name" value="TrkA C-terminal domain-like"/>
    <property type="match status" value="1"/>
</dbReference>
<proteinExistence type="predicted"/>
<dbReference type="PANTHER" id="PTHR43833:SF9">
    <property type="entry name" value="POTASSIUM CHANNEL PROTEIN YUGO-RELATED"/>
    <property type="match status" value="1"/>
</dbReference>
<dbReference type="OrthoDB" id="43518at2157"/>
<dbReference type="PROSITE" id="PS51201">
    <property type="entry name" value="RCK_N"/>
    <property type="match status" value="1"/>
</dbReference>
<dbReference type="Gene3D" id="3.30.70.1450">
    <property type="entry name" value="Regulator of K+ conductance, C-terminal domain"/>
    <property type="match status" value="1"/>
</dbReference>